<dbReference type="RefSeq" id="WP_077996708.1">
    <property type="nucleotide sequence ID" value="NZ_CP019655.1"/>
</dbReference>
<protein>
    <submittedName>
        <fullName evidence="1">Uncharacterized protein</fullName>
    </submittedName>
</protein>
<sequence>MERNLVKFLDQSNPKSWISDKQLSPQSLFEGTLGRVNPADEKVRQLVVPILEKGGYYFIAVEEDQLAGWVLVGSNQDPFTERNITMSLKLE</sequence>
<reference evidence="2" key="1">
    <citation type="submission" date="2017-02" db="EMBL/GenBank/DDBJ databases">
        <title>Delineation of Paenibacillus larvae strains originating from foulbrood outbreaks.</title>
        <authorList>
            <person name="Beims H."/>
            <person name="Bunk B."/>
            <person name="Sproeer C."/>
            <person name="Mohr K.I."/>
            <person name="Pradella S."/>
            <person name="Guenther G."/>
            <person name="Rohde M."/>
            <person name="von der Ohe W."/>
            <person name="Steinert M."/>
        </authorList>
    </citation>
    <scope>NUCLEOTIDE SEQUENCE [LARGE SCALE GENOMIC DNA]</scope>
    <source>
        <strain evidence="2">Eric_III</strain>
    </source>
</reference>
<evidence type="ECO:0000313" key="2">
    <source>
        <dbReference type="Proteomes" id="UP000239833"/>
    </source>
</evidence>
<dbReference type="GeneID" id="64217463"/>
<proteinExistence type="predicted"/>
<dbReference type="EMBL" id="CP019655">
    <property type="protein sequence ID" value="AVF24850.1"/>
    <property type="molecule type" value="Genomic_DNA"/>
</dbReference>
<evidence type="ECO:0000313" key="1">
    <source>
        <dbReference type="EMBL" id="AVF24850.1"/>
    </source>
</evidence>
<dbReference type="Proteomes" id="UP000239833">
    <property type="component" value="Chromosome"/>
</dbReference>
<gene>
    <name evidence="1" type="ORF">ERICIII_00631</name>
</gene>
<dbReference type="AlphaFoldDB" id="A0A2L1TVY6"/>
<accession>A0A2L1TVY6</accession>
<name>A0A2L1TVY6_9BACL</name>
<organism evidence="1 2">
    <name type="scientific">Paenibacillus larvae subsp. larvae</name>
    <dbReference type="NCBI Taxonomy" id="147375"/>
    <lineage>
        <taxon>Bacteria</taxon>
        <taxon>Bacillati</taxon>
        <taxon>Bacillota</taxon>
        <taxon>Bacilli</taxon>
        <taxon>Bacillales</taxon>
        <taxon>Paenibacillaceae</taxon>
        <taxon>Paenibacillus</taxon>
    </lineage>
</organism>